<accession>A0A9P3GET2</accession>
<proteinExistence type="predicted"/>
<sequence length="659" mass="74018">MDTFPYTDRSPSLDSNASDDTLHDPISPSSLYDVRPGLMGPKDKTSFADEQDAAARHDDITADAVREEADKAQKVWIPASHTSRTLALCFDGTGDHFDYENSNVVNIFSMLRKDDTTQQLVYYQPGIGTYTGTDLPIISTISKTLDEMFAMNISTHIKDGYSFLMENYTDGDKICLFGFSRGAYTARALAGMLQKVDLLPRSNDAQLSFAYDMYAKMATDADATDFDDQVVLVETFKRTFCREVKVEFLGVWDTVNSVGLIPRMLPFVYMNNGVQHLRHALSLDERRVRFIPSFASAFIPRRMDAGERAERRFEDAVNAAADAHCDVREVWFAGVHADVGGGSVKNSTRHALARIPLRWMIRETLRCSTGLLYDGAMLQQVGLSLARAPDGTVHLADAPRRLGAHELGAHPGLRVDIEEEQPAQCLSWAAAVVAFFTAFFGVLFGGTASTLSDTAKLGGGRYVLPSRMHPTHARALHEHHGHDAPLVDPHAINDAHMQEQAPLFEAVEELADALSLMHDQLSPAGGWKRLLWLAMEYLPARIRVERPLHIKHGADAWEWWSRPQDPEDRLVWQWVTVWNRCRGRMLAGKVIESGLRVHRSVKTRLEARGIRLKHTHSPGELYIPQVRPALPRAKGEAWPTQLTHREWNVDVPLYWEWVD</sequence>
<dbReference type="PANTHER" id="PTHR33840">
    <property type="match status" value="1"/>
</dbReference>
<evidence type="ECO:0000256" key="1">
    <source>
        <dbReference type="SAM" id="MobiDB-lite"/>
    </source>
</evidence>
<comment type="caution">
    <text evidence="3">The sequence shown here is derived from an EMBL/GenBank/DDBJ whole genome shotgun (WGS) entry which is preliminary data.</text>
</comment>
<dbReference type="EMBL" id="BPQB01000032">
    <property type="protein sequence ID" value="GJE93482.1"/>
    <property type="molecule type" value="Genomic_DNA"/>
</dbReference>
<dbReference type="InterPro" id="IPR029058">
    <property type="entry name" value="AB_hydrolase_fold"/>
</dbReference>
<dbReference type="PANTHER" id="PTHR33840:SF2">
    <property type="entry name" value="TLE1 PHOSPHOLIPASE DOMAIN-CONTAINING PROTEIN"/>
    <property type="match status" value="1"/>
</dbReference>
<keyword evidence="4" id="KW-1185">Reference proteome</keyword>
<feature type="compositionally biased region" description="Polar residues" evidence="1">
    <location>
        <begin position="9"/>
        <end position="19"/>
    </location>
</feature>
<feature type="domain" description="T6SS Phospholipase effector Tle1-like catalytic" evidence="2">
    <location>
        <begin position="84"/>
        <end position="363"/>
    </location>
</feature>
<dbReference type="AlphaFoldDB" id="A0A9P3GET2"/>
<evidence type="ECO:0000313" key="3">
    <source>
        <dbReference type="EMBL" id="GJE93482.1"/>
    </source>
</evidence>
<organism evidence="3 4">
    <name type="scientific">Phanerochaete sordida</name>
    <dbReference type="NCBI Taxonomy" id="48140"/>
    <lineage>
        <taxon>Eukaryota</taxon>
        <taxon>Fungi</taxon>
        <taxon>Dikarya</taxon>
        <taxon>Basidiomycota</taxon>
        <taxon>Agaricomycotina</taxon>
        <taxon>Agaricomycetes</taxon>
        <taxon>Polyporales</taxon>
        <taxon>Phanerochaetaceae</taxon>
        <taxon>Phanerochaete</taxon>
    </lineage>
</organism>
<protein>
    <submittedName>
        <fullName evidence="3">DUF2235 domain-containing protein</fullName>
    </submittedName>
</protein>
<dbReference type="Pfam" id="PF09994">
    <property type="entry name" value="T6SS_Tle1-like_cat"/>
    <property type="match status" value="1"/>
</dbReference>
<evidence type="ECO:0000259" key="2">
    <source>
        <dbReference type="Pfam" id="PF09994"/>
    </source>
</evidence>
<dbReference type="Proteomes" id="UP000703269">
    <property type="component" value="Unassembled WGS sequence"/>
</dbReference>
<gene>
    <name evidence="3" type="ORF">PsYK624_096410</name>
</gene>
<reference evidence="3 4" key="1">
    <citation type="submission" date="2021-08" db="EMBL/GenBank/DDBJ databases">
        <title>Draft Genome Sequence of Phanerochaete sordida strain YK-624.</title>
        <authorList>
            <person name="Mori T."/>
            <person name="Dohra H."/>
            <person name="Suzuki T."/>
            <person name="Kawagishi H."/>
            <person name="Hirai H."/>
        </authorList>
    </citation>
    <scope>NUCLEOTIDE SEQUENCE [LARGE SCALE GENOMIC DNA]</scope>
    <source>
        <strain evidence="3 4">YK-624</strain>
    </source>
</reference>
<dbReference type="SUPFAM" id="SSF53474">
    <property type="entry name" value="alpha/beta-Hydrolases"/>
    <property type="match status" value="1"/>
</dbReference>
<feature type="compositionally biased region" description="Basic and acidic residues" evidence="1">
    <location>
        <begin position="41"/>
        <end position="51"/>
    </location>
</feature>
<feature type="region of interest" description="Disordered" evidence="1">
    <location>
        <begin position="1"/>
        <end position="51"/>
    </location>
</feature>
<evidence type="ECO:0000313" key="4">
    <source>
        <dbReference type="Proteomes" id="UP000703269"/>
    </source>
</evidence>
<name>A0A9P3GET2_9APHY</name>
<dbReference type="OrthoDB" id="3162439at2759"/>
<dbReference type="InterPro" id="IPR018712">
    <property type="entry name" value="Tle1-like_cat"/>
</dbReference>